<gene>
    <name evidence="1" type="ORF">KSX_72510</name>
</gene>
<dbReference type="AlphaFoldDB" id="A0A8J3I8D5"/>
<evidence type="ECO:0000313" key="2">
    <source>
        <dbReference type="Proteomes" id="UP000612362"/>
    </source>
</evidence>
<reference evidence="1" key="1">
    <citation type="submission" date="2020-10" db="EMBL/GenBank/DDBJ databases">
        <title>Taxonomic study of unclassified bacteria belonging to the class Ktedonobacteria.</title>
        <authorList>
            <person name="Yabe S."/>
            <person name="Wang C.M."/>
            <person name="Zheng Y."/>
            <person name="Sakai Y."/>
            <person name="Cavaletti L."/>
            <person name="Monciardini P."/>
            <person name="Donadio S."/>
        </authorList>
    </citation>
    <scope>NUCLEOTIDE SEQUENCE</scope>
    <source>
        <strain evidence="1">SOSP1-1</strain>
    </source>
</reference>
<dbReference type="EMBL" id="BNJF01000004">
    <property type="protein sequence ID" value="GHO49088.1"/>
    <property type="molecule type" value="Genomic_DNA"/>
</dbReference>
<evidence type="ECO:0000313" key="1">
    <source>
        <dbReference type="EMBL" id="GHO49088.1"/>
    </source>
</evidence>
<comment type="caution">
    <text evidence="1">The sequence shown here is derived from an EMBL/GenBank/DDBJ whole genome shotgun (WGS) entry which is preliminary data.</text>
</comment>
<keyword evidence="2" id="KW-1185">Reference proteome</keyword>
<name>A0A8J3I8D5_9CHLR</name>
<sequence>MQQAINGPKLTNGFNLFNVLGTPSGNIGNEFYTQGDKKHGYPNNVNEQGYIIEHNQ</sequence>
<dbReference type="RefSeq" id="WP_220198202.1">
    <property type="nucleotide sequence ID" value="NZ_BNJF01000004.1"/>
</dbReference>
<protein>
    <submittedName>
        <fullName evidence="1">Uncharacterized protein</fullName>
    </submittedName>
</protein>
<organism evidence="1 2">
    <name type="scientific">Ktedonospora formicarum</name>
    <dbReference type="NCBI Taxonomy" id="2778364"/>
    <lineage>
        <taxon>Bacteria</taxon>
        <taxon>Bacillati</taxon>
        <taxon>Chloroflexota</taxon>
        <taxon>Ktedonobacteria</taxon>
        <taxon>Ktedonobacterales</taxon>
        <taxon>Ktedonobacteraceae</taxon>
        <taxon>Ktedonospora</taxon>
    </lineage>
</organism>
<accession>A0A8J3I8D5</accession>
<proteinExistence type="predicted"/>
<dbReference type="Proteomes" id="UP000612362">
    <property type="component" value="Unassembled WGS sequence"/>
</dbReference>